<evidence type="ECO:0000313" key="1">
    <source>
        <dbReference type="Proteomes" id="UP000887574"/>
    </source>
</evidence>
<sequence length="99" mass="11439">MRGKEVFLKYDGWNGDERILLFSTDKCLDLLVAIKNWGCDATFDVVPLLFDQLWILFVRLAHSFVPVVFCLMNRRLESSSSQDYRTSSKIIAFKCRAGL</sequence>
<dbReference type="WBParaSite" id="jg11608">
    <property type="protein sequence ID" value="jg11608"/>
    <property type="gene ID" value="jg11608"/>
</dbReference>
<keyword evidence="1" id="KW-1185">Reference proteome</keyword>
<dbReference type="AlphaFoldDB" id="A0A915CS34"/>
<proteinExistence type="predicted"/>
<reference evidence="2" key="1">
    <citation type="submission" date="2022-11" db="UniProtKB">
        <authorList>
            <consortium name="WormBaseParasite"/>
        </authorList>
    </citation>
    <scope>IDENTIFICATION</scope>
</reference>
<protein>
    <submittedName>
        <fullName evidence="2">Uncharacterized protein</fullName>
    </submittedName>
</protein>
<organism evidence="1 2">
    <name type="scientific">Ditylenchus dipsaci</name>
    <dbReference type="NCBI Taxonomy" id="166011"/>
    <lineage>
        <taxon>Eukaryota</taxon>
        <taxon>Metazoa</taxon>
        <taxon>Ecdysozoa</taxon>
        <taxon>Nematoda</taxon>
        <taxon>Chromadorea</taxon>
        <taxon>Rhabditida</taxon>
        <taxon>Tylenchina</taxon>
        <taxon>Tylenchomorpha</taxon>
        <taxon>Sphaerularioidea</taxon>
        <taxon>Anguinidae</taxon>
        <taxon>Anguininae</taxon>
        <taxon>Ditylenchus</taxon>
    </lineage>
</organism>
<accession>A0A915CS34</accession>
<dbReference type="Proteomes" id="UP000887574">
    <property type="component" value="Unplaced"/>
</dbReference>
<evidence type="ECO:0000313" key="2">
    <source>
        <dbReference type="WBParaSite" id="jg11608"/>
    </source>
</evidence>
<name>A0A915CS34_9BILA</name>